<dbReference type="SUPFAM" id="SSF52540">
    <property type="entry name" value="P-loop containing nucleoside triphosphate hydrolases"/>
    <property type="match status" value="1"/>
</dbReference>
<accession>A0AAN9FLX8</accession>
<protein>
    <submittedName>
        <fullName evidence="2">Uncharacterized protein</fullName>
    </submittedName>
</protein>
<dbReference type="InterPro" id="IPR005225">
    <property type="entry name" value="Small_GTP-bd"/>
</dbReference>
<dbReference type="EMBL" id="JAYKXN010000006">
    <property type="protein sequence ID" value="KAK7278897.1"/>
    <property type="molecule type" value="Genomic_DNA"/>
</dbReference>
<gene>
    <name evidence="2" type="ORF">RJT34_23936</name>
</gene>
<comment type="caution">
    <text evidence="2">The sequence shown here is derived from an EMBL/GenBank/DDBJ whole genome shotgun (WGS) entry which is preliminary data.</text>
</comment>
<dbReference type="PRINTS" id="PR00449">
    <property type="entry name" value="RASTRNSFRMNG"/>
</dbReference>
<comment type="similarity">
    <text evidence="1">Belongs to the small GTPase superfamily. Rab family.</text>
</comment>
<dbReference type="Proteomes" id="UP001359559">
    <property type="component" value="Unassembled WGS sequence"/>
</dbReference>
<keyword evidence="3" id="KW-1185">Reference proteome</keyword>
<dbReference type="NCBIfam" id="TIGR00231">
    <property type="entry name" value="small_GTP"/>
    <property type="match status" value="1"/>
</dbReference>
<dbReference type="PANTHER" id="PTHR47979">
    <property type="entry name" value="DRAB11-RELATED"/>
    <property type="match status" value="1"/>
</dbReference>
<dbReference type="AlphaFoldDB" id="A0AAN9FLX8"/>
<dbReference type="GO" id="GO:0005525">
    <property type="term" value="F:GTP binding"/>
    <property type="evidence" value="ECO:0007669"/>
    <property type="project" value="InterPro"/>
</dbReference>
<reference evidence="2 3" key="1">
    <citation type="submission" date="2024-01" db="EMBL/GenBank/DDBJ databases">
        <title>The genomes of 5 underutilized Papilionoideae crops provide insights into root nodulation and disease resistance.</title>
        <authorList>
            <person name="Yuan L."/>
        </authorList>
    </citation>
    <scope>NUCLEOTIDE SEQUENCE [LARGE SCALE GENOMIC DNA]</scope>
    <source>
        <strain evidence="2">LY-2023</strain>
        <tissue evidence="2">Leaf</tissue>
    </source>
</reference>
<dbReference type="SUPFAM" id="SSF48371">
    <property type="entry name" value="ARM repeat"/>
    <property type="match status" value="1"/>
</dbReference>
<dbReference type="GO" id="GO:0003924">
    <property type="term" value="F:GTPase activity"/>
    <property type="evidence" value="ECO:0007669"/>
    <property type="project" value="InterPro"/>
</dbReference>
<dbReference type="Gene3D" id="3.40.50.300">
    <property type="entry name" value="P-loop containing nucleotide triphosphate hydrolases"/>
    <property type="match status" value="1"/>
</dbReference>
<dbReference type="PROSITE" id="PS51421">
    <property type="entry name" value="RAS"/>
    <property type="match status" value="1"/>
</dbReference>
<dbReference type="InterPro" id="IPR027417">
    <property type="entry name" value="P-loop_NTPase"/>
</dbReference>
<proteinExistence type="inferred from homology"/>
<sequence length="214" mass="24097">MIEHYLNSSSDRDQFQDLLPLITQTLIEALNFGQEATTQEELELLIELVGTEPRFLCRQIVDVVGAMLQVAEAEALEEGTRKLAIEFVVTLAEARERRGAITSAYYRGATGALLAYDITKHHTFDHIKKWLNELRLHTDKNILIMLVGNKSDLSSSRAVPVDVAREFTQKEDLFFIETSTLDSSNVESAFLGLLSHVYRTVNKKHVFVDGAESN</sequence>
<dbReference type="InterPro" id="IPR016024">
    <property type="entry name" value="ARM-type_fold"/>
</dbReference>
<dbReference type="InterPro" id="IPR050209">
    <property type="entry name" value="Rab_GTPases_membrane_traffic"/>
</dbReference>
<evidence type="ECO:0000313" key="3">
    <source>
        <dbReference type="Proteomes" id="UP001359559"/>
    </source>
</evidence>
<dbReference type="PROSITE" id="PS51419">
    <property type="entry name" value="RAB"/>
    <property type="match status" value="1"/>
</dbReference>
<organism evidence="2 3">
    <name type="scientific">Clitoria ternatea</name>
    <name type="common">Butterfly pea</name>
    <dbReference type="NCBI Taxonomy" id="43366"/>
    <lineage>
        <taxon>Eukaryota</taxon>
        <taxon>Viridiplantae</taxon>
        <taxon>Streptophyta</taxon>
        <taxon>Embryophyta</taxon>
        <taxon>Tracheophyta</taxon>
        <taxon>Spermatophyta</taxon>
        <taxon>Magnoliopsida</taxon>
        <taxon>eudicotyledons</taxon>
        <taxon>Gunneridae</taxon>
        <taxon>Pentapetalae</taxon>
        <taxon>rosids</taxon>
        <taxon>fabids</taxon>
        <taxon>Fabales</taxon>
        <taxon>Fabaceae</taxon>
        <taxon>Papilionoideae</taxon>
        <taxon>50 kb inversion clade</taxon>
        <taxon>NPAAA clade</taxon>
        <taxon>indigoferoid/millettioid clade</taxon>
        <taxon>Phaseoleae</taxon>
        <taxon>Clitoria</taxon>
    </lineage>
</organism>
<dbReference type="FunFam" id="3.40.50.300:FF:001447">
    <property type="entry name" value="Ras-related protein Rab-1B"/>
    <property type="match status" value="1"/>
</dbReference>
<dbReference type="SMART" id="SM00173">
    <property type="entry name" value="RAS"/>
    <property type="match status" value="1"/>
</dbReference>
<dbReference type="SMART" id="SM00175">
    <property type="entry name" value="RAB"/>
    <property type="match status" value="1"/>
</dbReference>
<evidence type="ECO:0000313" key="2">
    <source>
        <dbReference type="EMBL" id="KAK7278897.1"/>
    </source>
</evidence>
<dbReference type="Pfam" id="PF00071">
    <property type="entry name" value="Ras"/>
    <property type="match status" value="1"/>
</dbReference>
<dbReference type="InterPro" id="IPR001806">
    <property type="entry name" value="Small_GTPase"/>
</dbReference>
<evidence type="ECO:0000256" key="1">
    <source>
        <dbReference type="ARBA" id="ARBA00006270"/>
    </source>
</evidence>
<name>A0AAN9FLX8_CLITE</name>